<name>B9TB56_RICCO</name>
<protein>
    <submittedName>
        <fullName evidence="1">Uncharacterized protein</fullName>
    </submittedName>
</protein>
<dbReference type="Proteomes" id="UP000008311">
    <property type="component" value="Unassembled WGS sequence"/>
</dbReference>
<sequence length="122" mass="13012">MAGVPSFYSVIEQDRPNVDLKSRRGAQELRTAYAVEGTSRGQAGLREVPLQDAQLAMNNVLACIFFVASIKLGISTDILIQEVGNILEKLLCSGAAETISSLINSEMANQTSHTMGQVPGTS</sequence>
<keyword evidence="2" id="KW-1185">Reference proteome</keyword>
<gene>
    <name evidence="1" type="ORF">RCOM_1984070</name>
</gene>
<dbReference type="EMBL" id="EQ976201">
    <property type="protein sequence ID" value="EEF26908.1"/>
    <property type="molecule type" value="Genomic_DNA"/>
</dbReference>
<accession>B9TB56</accession>
<dbReference type="AlphaFoldDB" id="B9TB56"/>
<organism evidence="1 2">
    <name type="scientific">Ricinus communis</name>
    <name type="common">Castor bean</name>
    <dbReference type="NCBI Taxonomy" id="3988"/>
    <lineage>
        <taxon>Eukaryota</taxon>
        <taxon>Viridiplantae</taxon>
        <taxon>Streptophyta</taxon>
        <taxon>Embryophyta</taxon>
        <taxon>Tracheophyta</taxon>
        <taxon>Spermatophyta</taxon>
        <taxon>Magnoliopsida</taxon>
        <taxon>eudicotyledons</taxon>
        <taxon>Gunneridae</taxon>
        <taxon>Pentapetalae</taxon>
        <taxon>rosids</taxon>
        <taxon>fabids</taxon>
        <taxon>Malpighiales</taxon>
        <taxon>Euphorbiaceae</taxon>
        <taxon>Acalyphoideae</taxon>
        <taxon>Acalypheae</taxon>
        <taxon>Ricinus</taxon>
    </lineage>
</organism>
<dbReference type="InParanoid" id="B9TB56"/>
<evidence type="ECO:0000313" key="2">
    <source>
        <dbReference type="Proteomes" id="UP000008311"/>
    </source>
</evidence>
<proteinExistence type="predicted"/>
<evidence type="ECO:0000313" key="1">
    <source>
        <dbReference type="EMBL" id="EEF26908.1"/>
    </source>
</evidence>
<reference evidence="2" key="1">
    <citation type="journal article" date="2010" name="Nat. Biotechnol.">
        <title>Draft genome sequence of the oilseed species Ricinus communis.</title>
        <authorList>
            <person name="Chan A.P."/>
            <person name="Crabtree J."/>
            <person name="Zhao Q."/>
            <person name="Lorenzi H."/>
            <person name="Orvis J."/>
            <person name="Puiu D."/>
            <person name="Melake-Berhan A."/>
            <person name="Jones K.M."/>
            <person name="Redman J."/>
            <person name="Chen G."/>
            <person name="Cahoon E.B."/>
            <person name="Gedil M."/>
            <person name="Stanke M."/>
            <person name="Haas B.J."/>
            <person name="Wortman J.R."/>
            <person name="Fraser-Liggett C.M."/>
            <person name="Ravel J."/>
            <person name="Rabinowicz P.D."/>
        </authorList>
    </citation>
    <scope>NUCLEOTIDE SEQUENCE [LARGE SCALE GENOMIC DNA]</scope>
    <source>
        <strain evidence="2">cv. Hale</strain>
    </source>
</reference>